<dbReference type="AlphaFoldDB" id="A0A6P4ZWC6"/>
<comment type="subcellular location">
    <subcellularLocation>
        <location evidence="1">Nucleus</location>
    </subcellularLocation>
</comment>
<dbReference type="SUPFAM" id="SSF158553">
    <property type="entry name" value="TAFH domain-like"/>
    <property type="match status" value="1"/>
</dbReference>
<keyword evidence="6" id="KW-0805">Transcription regulation</keyword>
<evidence type="ECO:0000256" key="1">
    <source>
        <dbReference type="ARBA" id="ARBA00004123"/>
    </source>
</evidence>
<dbReference type="Proteomes" id="UP000515135">
    <property type="component" value="Unplaced"/>
</dbReference>
<name>A0A6P4ZWC6_BRABE</name>
<dbReference type="InterPro" id="IPR014896">
    <property type="entry name" value="NHR2"/>
</dbReference>
<accession>A0A6P4ZWC6</accession>
<dbReference type="Gene3D" id="1.20.120.1110">
    <property type="entry name" value="TAFH/NHR1 domain"/>
    <property type="match status" value="1"/>
</dbReference>
<evidence type="ECO:0000256" key="4">
    <source>
        <dbReference type="ARBA" id="ARBA00022771"/>
    </source>
</evidence>
<dbReference type="RefSeq" id="XP_019638309.1">
    <property type="nucleotide sequence ID" value="XM_019782750.1"/>
</dbReference>
<dbReference type="PANTHER" id="PTHR10379">
    <property type="entry name" value="MTG8 ETO EIGHT TWENTY ONE PROTEIN"/>
    <property type="match status" value="1"/>
</dbReference>
<feature type="compositionally biased region" description="Polar residues" evidence="11">
    <location>
        <begin position="111"/>
        <end position="135"/>
    </location>
</feature>
<dbReference type="PRINTS" id="PR01875">
    <property type="entry name" value="ETOFAMILY"/>
</dbReference>
<dbReference type="PANTHER" id="PTHR10379:SF14">
    <property type="entry name" value="NERVY, ISOFORM D"/>
    <property type="match status" value="1"/>
</dbReference>
<gene>
    <name evidence="15" type="primary">LOC109480535</name>
</gene>
<dbReference type="FunFam" id="6.10.140.2220:FF:000001">
    <property type="entry name" value="CBFA2/RUNX1 translocation partner 3"/>
    <property type="match status" value="1"/>
</dbReference>
<keyword evidence="14" id="KW-1185">Reference proteome</keyword>
<protein>
    <submittedName>
        <fullName evidence="15">Protein CBFA2T1-like isoform X6</fullName>
    </submittedName>
</protein>
<sequence length="621" mass="69220">MGKMQKTSPASGSCSTTTSTTDVQEDRKPITLMKLMNSHPHRYQGVFSFEFTNKFELKSQSEPSMPDSPDSNSKSQTSTSPGAMPLSNAQAQGMRAVPGTSATAPPVNGMHSPSSVNGAPSPPNGVSTSSSQQQLPPACGARQLSKLKRFLTTLQQFGSDISPEIGERVRGLVMGLVNSQLSIEEFHQKLQEATNFPLRPFVIPFLKANLPLLQRELLHCARMAKQTPAQYLSQNEHILLNTDTSPVDSSDIIMDVNENGKRRTPDSHSYRPKENGVEPMDDPRHPAKRHCTVSPGQHRVSPGTSAPHPGLHGHHPLPPPHHQGEGYMRDMPHHPRESRDHRGDPRDPRDIRSGSGSGQQTNRDHDREHFEGRYPVHPRLPYDPREYERGSHRMYDSHHPNGSWEDEWKHVEQMLHCVAGMVDKTLRAIASLRHRSVQEREEMLMWSRRCAEGADHEMKKRAGEMMAHTIRQTEDRVSEVKRRAEMYQAQMARTFPFYNRPRPEEAVNEVKRQAVIELQKAVAAAEQKNCWNCGRKASETCSGCNVARYCGSFCQHKDWENHHRICGTQALQQQAAASTDAAAATTSATTPPTVASPVESVKSVTTTTSRSGSPVEKTEAR</sequence>
<keyword evidence="10" id="KW-0175">Coiled coil</keyword>
<evidence type="ECO:0000256" key="10">
    <source>
        <dbReference type="SAM" id="Coils"/>
    </source>
</evidence>
<reference evidence="15" key="1">
    <citation type="submission" date="2025-08" db="UniProtKB">
        <authorList>
            <consortium name="RefSeq"/>
        </authorList>
    </citation>
    <scope>IDENTIFICATION</scope>
    <source>
        <tissue evidence="15">Gonad</tissue>
    </source>
</reference>
<dbReference type="GeneID" id="109480535"/>
<feature type="region of interest" description="Disordered" evidence="11">
    <location>
        <begin position="581"/>
        <end position="621"/>
    </location>
</feature>
<dbReference type="GO" id="GO:0008270">
    <property type="term" value="F:zinc ion binding"/>
    <property type="evidence" value="ECO:0007669"/>
    <property type="project" value="UniProtKB-KW"/>
</dbReference>
<evidence type="ECO:0000259" key="13">
    <source>
        <dbReference type="PROSITE" id="PS51119"/>
    </source>
</evidence>
<dbReference type="Gene3D" id="6.10.250.230">
    <property type="match status" value="1"/>
</dbReference>
<dbReference type="FunFam" id="1.20.120.1110:FF:000001">
    <property type="entry name" value="RUNX1 translocation partner 1"/>
    <property type="match status" value="1"/>
</dbReference>
<evidence type="ECO:0000259" key="12">
    <source>
        <dbReference type="PROSITE" id="PS50865"/>
    </source>
</evidence>
<evidence type="ECO:0000313" key="15">
    <source>
        <dbReference type="RefSeq" id="XP_019638309.1"/>
    </source>
</evidence>
<evidence type="ECO:0000256" key="7">
    <source>
        <dbReference type="ARBA" id="ARBA00023163"/>
    </source>
</evidence>
<feature type="coiled-coil region" evidence="10">
    <location>
        <begin position="470"/>
        <end position="528"/>
    </location>
</feature>
<dbReference type="InterPro" id="IPR037249">
    <property type="entry name" value="TAFH/NHR1_dom_sf"/>
</dbReference>
<proteinExistence type="predicted"/>
<evidence type="ECO:0000256" key="9">
    <source>
        <dbReference type="PROSITE-ProRule" id="PRU00134"/>
    </source>
</evidence>
<keyword evidence="4 9" id="KW-0863">Zinc-finger</keyword>
<dbReference type="GO" id="GO:0006351">
    <property type="term" value="P:DNA-templated transcription"/>
    <property type="evidence" value="ECO:0007669"/>
    <property type="project" value="InterPro"/>
</dbReference>
<keyword evidence="2" id="KW-0678">Repressor</keyword>
<keyword evidence="3" id="KW-0479">Metal-binding</keyword>
<feature type="region of interest" description="Disordered" evidence="11">
    <location>
        <begin position="1"/>
        <end position="28"/>
    </location>
</feature>
<evidence type="ECO:0000313" key="14">
    <source>
        <dbReference type="Proteomes" id="UP000515135"/>
    </source>
</evidence>
<dbReference type="Pfam" id="PF01753">
    <property type="entry name" value="zf-MYND"/>
    <property type="match status" value="1"/>
</dbReference>
<keyword evidence="7" id="KW-0804">Transcription</keyword>
<dbReference type="Pfam" id="PF08788">
    <property type="entry name" value="NHR2"/>
    <property type="match status" value="1"/>
</dbReference>
<dbReference type="Pfam" id="PF07531">
    <property type="entry name" value="TAFH"/>
    <property type="match status" value="1"/>
</dbReference>
<feature type="region of interest" description="Disordered" evidence="11">
    <location>
        <begin position="256"/>
        <end position="399"/>
    </location>
</feature>
<dbReference type="SUPFAM" id="SSF144232">
    <property type="entry name" value="HIT/MYND zinc finger-like"/>
    <property type="match status" value="1"/>
</dbReference>
<dbReference type="SMART" id="SM00549">
    <property type="entry name" value="TAFH"/>
    <property type="match status" value="1"/>
</dbReference>
<dbReference type="Gene3D" id="6.10.140.2220">
    <property type="match status" value="1"/>
</dbReference>
<dbReference type="InterPro" id="IPR013289">
    <property type="entry name" value="CBFA2T1/2/3"/>
</dbReference>
<feature type="domain" description="MYND-type" evidence="12">
    <location>
        <begin position="530"/>
        <end position="566"/>
    </location>
</feature>
<feature type="compositionally biased region" description="Basic and acidic residues" evidence="11">
    <location>
        <begin position="322"/>
        <end position="352"/>
    </location>
</feature>
<dbReference type="OrthoDB" id="8872930at2759"/>
<dbReference type="PROSITE" id="PS51119">
    <property type="entry name" value="TAFH"/>
    <property type="match status" value="1"/>
</dbReference>
<evidence type="ECO:0000256" key="5">
    <source>
        <dbReference type="ARBA" id="ARBA00022833"/>
    </source>
</evidence>
<dbReference type="InterPro" id="IPR002893">
    <property type="entry name" value="Znf_MYND"/>
</dbReference>
<keyword evidence="5" id="KW-0862">Zinc</keyword>
<dbReference type="InterPro" id="IPR003894">
    <property type="entry name" value="TAFH_NHR1"/>
</dbReference>
<dbReference type="GO" id="GO:0005634">
    <property type="term" value="C:nucleus"/>
    <property type="evidence" value="ECO:0007669"/>
    <property type="project" value="UniProtKB-SubCell"/>
</dbReference>
<evidence type="ECO:0000256" key="3">
    <source>
        <dbReference type="ARBA" id="ARBA00022723"/>
    </source>
</evidence>
<feature type="domain" description="TAFH" evidence="13">
    <location>
        <begin position="141"/>
        <end position="236"/>
    </location>
</feature>
<feature type="region of interest" description="Disordered" evidence="11">
    <location>
        <begin position="58"/>
        <end position="136"/>
    </location>
</feature>
<feature type="compositionally biased region" description="Basic and acidic residues" evidence="11">
    <location>
        <begin position="258"/>
        <end position="285"/>
    </location>
</feature>
<feature type="compositionally biased region" description="Polar residues" evidence="11">
    <location>
        <begin position="60"/>
        <end position="91"/>
    </location>
</feature>
<keyword evidence="8" id="KW-0539">Nucleus</keyword>
<feature type="compositionally biased region" description="Low complexity" evidence="11">
    <location>
        <begin position="581"/>
        <end position="615"/>
    </location>
</feature>
<dbReference type="PROSITE" id="PS01360">
    <property type="entry name" value="ZF_MYND_1"/>
    <property type="match status" value="1"/>
</dbReference>
<dbReference type="GO" id="GO:0003714">
    <property type="term" value="F:transcription corepressor activity"/>
    <property type="evidence" value="ECO:0007669"/>
    <property type="project" value="InterPro"/>
</dbReference>
<evidence type="ECO:0000256" key="6">
    <source>
        <dbReference type="ARBA" id="ARBA00023015"/>
    </source>
</evidence>
<organism evidence="14 15">
    <name type="scientific">Branchiostoma belcheri</name>
    <name type="common">Amphioxus</name>
    <dbReference type="NCBI Taxonomy" id="7741"/>
    <lineage>
        <taxon>Eukaryota</taxon>
        <taxon>Metazoa</taxon>
        <taxon>Chordata</taxon>
        <taxon>Cephalochordata</taxon>
        <taxon>Leptocardii</taxon>
        <taxon>Amphioxiformes</taxon>
        <taxon>Branchiostomatidae</taxon>
        <taxon>Branchiostoma</taxon>
    </lineage>
</organism>
<feature type="compositionally biased region" description="Low complexity" evidence="11">
    <location>
        <begin position="7"/>
        <end position="21"/>
    </location>
</feature>
<feature type="compositionally biased region" description="Basic and acidic residues" evidence="11">
    <location>
        <begin position="362"/>
        <end position="399"/>
    </location>
</feature>
<evidence type="ECO:0000256" key="11">
    <source>
        <dbReference type="SAM" id="MobiDB-lite"/>
    </source>
</evidence>
<dbReference type="PROSITE" id="PS50865">
    <property type="entry name" value="ZF_MYND_2"/>
    <property type="match status" value="1"/>
</dbReference>
<evidence type="ECO:0000256" key="8">
    <source>
        <dbReference type="ARBA" id="ARBA00023242"/>
    </source>
</evidence>
<evidence type="ECO:0000256" key="2">
    <source>
        <dbReference type="ARBA" id="ARBA00022491"/>
    </source>
</evidence>